<dbReference type="GO" id="GO:0005886">
    <property type="term" value="C:plasma membrane"/>
    <property type="evidence" value="ECO:0007669"/>
    <property type="project" value="UniProtKB-SubCell"/>
</dbReference>
<dbReference type="RefSeq" id="WP_341457402.1">
    <property type="nucleotide sequence ID" value="NZ_QPJT01000012.1"/>
</dbReference>
<evidence type="ECO:0000256" key="1">
    <source>
        <dbReference type="ARBA" id="ARBA00004651"/>
    </source>
</evidence>
<evidence type="ECO:0000256" key="4">
    <source>
        <dbReference type="ARBA" id="ARBA00022692"/>
    </source>
</evidence>
<dbReference type="Gene3D" id="3.30.240.20">
    <property type="entry name" value="bsu07140 like domains"/>
    <property type="match status" value="2"/>
</dbReference>
<evidence type="ECO:0000256" key="2">
    <source>
        <dbReference type="ARBA" id="ARBA00006448"/>
    </source>
</evidence>
<feature type="domain" description="YetF C-terminal" evidence="8">
    <location>
        <begin position="82"/>
        <end position="214"/>
    </location>
</feature>
<reference evidence="9 10" key="1">
    <citation type="submission" date="2018-07" db="EMBL/GenBank/DDBJ databases">
        <title>Genomic Encyclopedia of Type Strains, Phase IV (KMG-IV): sequencing the most valuable type-strain genomes for metagenomic binning, comparative biology and taxonomic classification.</title>
        <authorList>
            <person name="Goeker M."/>
        </authorList>
    </citation>
    <scope>NUCLEOTIDE SEQUENCE [LARGE SCALE GENOMIC DNA]</scope>
    <source>
        <strain evidence="9 10">DSM 27016</strain>
    </source>
</reference>
<keyword evidence="5 7" id="KW-1133">Transmembrane helix</keyword>
<evidence type="ECO:0000313" key="10">
    <source>
        <dbReference type="Proteomes" id="UP000253034"/>
    </source>
</evidence>
<feature type="transmembrane region" description="Helical" evidence="7">
    <location>
        <begin position="6"/>
        <end position="26"/>
    </location>
</feature>
<gene>
    <name evidence="9" type="ORF">DFR58_11296</name>
</gene>
<dbReference type="Pfam" id="PF04239">
    <property type="entry name" value="DUF421"/>
    <property type="match status" value="1"/>
</dbReference>
<comment type="subcellular location">
    <subcellularLocation>
        <location evidence="1">Cell membrane</location>
        <topology evidence="1">Multi-pass membrane protein</topology>
    </subcellularLocation>
</comment>
<keyword evidence="4 7" id="KW-0812">Transmembrane</keyword>
<evidence type="ECO:0000256" key="7">
    <source>
        <dbReference type="SAM" id="Phobius"/>
    </source>
</evidence>
<comment type="caution">
    <text evidence="9">The sequence shown here is derived from an EMBL/GenBank/DDBJ whole genome shotgun (WGS) entry which is preliminary data.</text>
</comment>
<keyword evidence="10" id="KW-1185">Reference proteome</keyword>
<dbReference type="InterPro" id="IPR023090">
    <property type="entry name" value="UPF0702_alpha/beta_dom_sf"/>
</dbReference>
<feature type="transmembrane region" description="Helical" evidence="7">
    <location>
        <begin position="62"/>
        <end position="81"/>
    </location>
</feature>
<dbReference type="Proteomes" id="UP000253034">
    <property type="component" value="Unassembled WGS sequence"/>
</dbReference>
<evidence type="ECO:0000256" key="6">
    <source>
        <dbReference type="ARBA" id="ARBA00023136"/>
    </source>
</evidence>
<organism evidence="9 10">
    <name type="scientific">Anaerobacterium chartisolvens</name>
    <dbReference type="NCBI Taxonomy" id="1297424"/>
    <lineage>
        <taxon>Bacteria</taxon>
        <taxon>Bacillati</taxon>
        <taxon>Bacillota</taxon>
        <taxon>Clostridia</taxon>
        <taxon>Eubacteriales</taxon>
        <taxon>Oscillospiraceae</taxon>
        <taxon>Anaerobacterium</taxon>
    </lineage>
</organism>
<dbReference type="PANTHER" id="PTHR34582">
    <property type="entry name" value="UPF0702 TRANSMEMBRANE PROTEIN YCAP"/>
    <property type="match status" value="1"/>
</dbReference>
<evidence type="ECO:0000256" key="5">
    <source>
        <dbReference type="ARBA" id="ARBA00022989"/>
    </source>
</evidence>
<keyword evidence="6 7" id="KW-0472">Membrane</keyword>
<comment type="similarity">
    <text evidence="2">Belongs to the UPF0702 family.</text>
</comment>
<dbReference type="PANTHER" id="PTHR34582:SF6">
    <property type="entry name" value="UPF0702 TRANSMEMBRANE PROTEIN YCAP"/>
    <property type="match status" value="1"/>
</dbReference>
<keyword evidence="3" id="KW-1003">Cell membrane</keyword>
<dbReference type="AlphaFoldDB" id="A0A369B8X3"/>
<evidence type="ECO:0000313" key="9">
    <source>
        <dbReference type="EMBL" id="RCX16114.1"/>
    </source>
</evidence>
<dbReference type="EMBL" id="QPJT01000012">
    <property type="protein sequence ID" value="RCX16114.1"/>
    <property type="molecule type" value="Genomic_DNA"/>
</dbReference>
<sequence length="237" mass="27166">MMTYLMLTARIISIMLLFLVMTLLSGRRKIGEIPVFDFLVIITLASVVGADIAEPDIKHLPVAYAVVLIILMQYFYGVLIIKSKRLGKLLTFEPVVVIENGQFVKENLRKLKYSIDTILMMLREKEVFDVSEIEFAIIESTGQLSILKKSQYQPLTPKEIKLNTNYKGLCIPLIVEGEIYEENLVQLNLSKEWLHNQLEKSSISSERDVFYAAINTDGQLYISRGKDDIKDIHNIRH</sequence>
<proteinExistence type="inferred from homology"/>
<accession>A0A369B8X3</accession>
<evidence type="ECO:0000259" key="8">
    <source>
        <dbReference type="Pfam" id="PF04239"/>
    </source>
</evidence>
<name>A0A369B8X3_9FIRM</name>
<feature type="transmembrane region" description="Helical" evidence="7">
    <location>
        <begin position="33"/>
        <end position="50"/>
    </location>
</feature>
<evidence type="ECO:0000256" key="3">
    <source>
        <dbReference type="ARBA" id="ARBA00022475"/>
    </source>
</evidence>
<dbReference type="InterPro" id="IPR007353">
    <property type="entry name" value="DUF421"/>
</dbReference>
<protein>
    <submittedName>
        <fullName evidence="9">Uncharacterized membrane protein YcaP (DUF421 family)</fullName>
    </submittedName>
</protein>